<dbReference type="PRINTS" id="PR00313">
    <property type="entry name" value="CABNDNGRPT"/>
</dbReference>
<comment type="subcellular location">
    <subcellularLocation>
        <location evidence="1">Secreted</location>
    </subcellularLocation>
</comment>
<evidence type="ECO:0000313" key="4">
    <source>
        <dbReference type="Proteomes" id="UP001174932"/>
    </source>
</evidence>
<dbReference type="SUPFAM" id="SSF51120">
    <property type="entry name" value="beta-Roll"/>
    <property type="match status" value="3"/>
</dbReference>
<proteinExistence type="predicted"/>
<reference evidence="3" key="1">
    <citation type="journal article" date="2015" name="Int. J. Syst. Evol. Microbiol.">
        <title>Rhizobium alvei sp. nov., isolated from a freshwater river.</title>
        <authorList>
            <person name="Sheu S.Y."/>
            <person name="Huang H.W."/>
            <person name="Young C.C."/>
            <person name="Chen W.M."/>
        </authorList>
    </citation>
    <scope>NUCLEOTIDE SEQUENCE</scope>
    <source>
        <strain evidence="3">TNR-22</strain>
    </source>
</reference>
<dbReference type="InterPro" id="IPR050557">
    <property type="entry name" value="RTX_toxin/Mannuronan_C5-epim"/>
</dbReference>
<dbReference type="EMBL" id="JAUOZU010000001">
    <property type="protein sequence ID" value="MDO6962399.1"/>
    <property type="molecule type" value="Genomic_DNA"/>
</dbReference>
<sequence length="547" mass="55956">MTLKKIKGTEKRDTLTGGAIAEWLIGLGGNDKLYGNGGADRLDGGDGNDRLDGGLGADRMFGGAGNDAYFIDRLTDKVSEGVGAGVDTIYVGFNYTLGANVENLVLSGSADLTATGNALANQISGNAGSNTIDGLSGADRMAGKGGNDTYYVDIAGDVVVERAASGEDAVYASISHILAANVETLWLTGTGDVSATGNGLGNSLHGNDGANVLDGKAGTDTMSGGLGDDTYYVDNAGDQIEEGFLEGTDTVFASVTFTLASNIENLTLIGTDAIDGHGNSDPNIITGNEADNKLYAHTFWDGDELHGGGGNDTLFSDRGDNTLDGGDGSDDIADYSETATRIRFTFETSATVYKFNSYGTDSLTNIESGRGTSDYDEFKISHAGSFHGGGGADSMYDSIAADGLFGHLYGDAGNDVMRGGVDGGNLDGGDGNDRMFATGGAGTVTMTGGADADQFYIEKSTALATAGTLTAVARITDFVDGTDFLAFYGFGDVDTAEEMYSVLTSENAISDDADGLHIAPGGSLNDTVIAGLTLATFSAADIYMADS</sequence>
<accession>A0ABT8YFC2</accession>
<comment type="caution">
    <text evidence="3">The sequence shown here is derived from an EMBL/GenBank/DDBJ whole genome shotgun (WGS) entry which is preliminary data.</text>
</comment>
<keyword evidence="2" id="KW-0964">Secreted</keyword>
<evidence type="ECO:0000313" key="3">
    <source>
        <dbReference type="EMBL" id="MDO6962399.1"/>
    </source>
</evidence>
<reference evidence="3" key="2">
    <citation type="submission" date="2023-07" db="EMBL/GenBank/DDBJ databases">
        <authorList>
            <person name="Shen H."/>
        </authorList>
    </citation>
    <scope>NUCLEOTIDE SEQUENCE</scope>
    <source>
        <strain evidence="3">TNR-22</strain>
    </source>
</reference>
<dbReference type="PROSITE" id="PS00330">
    <property type="entry name" value="HEMOLYSIN_CALCIUM"/>
    <property type="match status" value="2"/>
</dbReference>
<dbReference type="PANTHER" id="PTHR38340:SF1">
    <property type="entry name" value="S-LAYER PROTEIN"/>
    <property type="match status" value="1"/>
</dbReference>
<dbReference type="RefSeq" id="WP_304374209.1">
    <property type="nucleotide sequence ID" value="NZ_JAUOZU010000001.1"/>
</dbReference>
<dbReference type="Pfam" id="PF00353">
    <property type="entry name" value="HemolysinCabind"/>
    <property type="match status" value="5"/>
</dbReference>
<keyword evidence="4" id="KW-1185">Reference proteome</keyword>
<dbReference type="InterPro" id="IPR018511">
    <property type="entry name" value="Hemolysin-typ_Ca-bd_CS"/>
</dbReference>
<gene>
    <name evidence="3" type="ORF">Q4481_00440</name>
</gene>
<evidence type="ECO:0000256" key="2">
    <source>
        <dbReference type="ARBA" id="ARBA00022525"/>
    </source>
</evidence>
<dbReference type="Gene3D" id="2.150.10.10">
    <property type="entry name" value="Serralysin-like metalloprotease, C-terminal"/>
    <property type="match status" value="3"/>
</dbReference>
<organism evidence="3 4">
    <name type="scientific">Rhizobium alvei</name>
    <dbReference type="NCBI Taxonomy" id="1132659"/>
    <lineage>
        <taxon>Bacteria</taxon>
        <taxon>Pseudomonadati</taxon>
        <taxon>Pseudomonadota</taxon>
        <taxon>Alphaproteobacteria</taxon>
        <taxon>Hyphomicrobiales</taxon>
        <taxon>Rhizobiaceae</taxon>
        <taxon>Rhizobium/Agrobacterium group</taxon>
        <taxon>Rhizobium</taxon>
    </lineage>
</organism>
<dbReference type="InterPro" id="IPR001343">
    <property type="entry name" value="Hemolysn_Ca-bd"/>
</dbReference>
<protein>
    <submittedName>
        <fullName evidence="3">Calcium-binding protein</fullName>
    </submittedName>
</protein>
<name>A0ABT8YFC2_9HYPH</name>
<dbReference type="PANTHER" id="PTHR38340">
    <property type="entry name" value="S-LAYER PROTEIN"/>
    <property type="match status" value="1"/>
</dbReference>
<dbReference type="Proteomes" id="UP001174932">
    <property type="component" value="Unassembled WGS sequence"/>
</dbReference>
<evidence type="ECO:0000256" key="1">
    <source>
        <dbReference type="ARBA" id="ARBA00004613"/>
    </source>
</evidence>
<dbReference type="InterPro" id="IPR011049">
    <property type="entry name" value="Serralysin-like_metalloprot_C"/>
</dbReference>